<feature type="region of interest" description="Disordered" evidence="1">
    <location>
        <begin position="398"/>
        <end position="426"/>
    </location>
</feature>
<name>A0A160VIF2_9ZZZZ</name>
<proteinExistence type="predicted"/>
<keyword evidence="2" id="KW-0449">Lipoprotein</keyword>
<organism evidence="2">
    <name type="scientific">hydrothermal vent metagenome</name>
    <dbReference type="NCBI Taxonomy" id="652676"/>
    <lineage>
        <taxon>unclassified sequences</taxon>
        <taxon>metagenomes</taxon>
        <taxon>ecological metagenomes</taxon>
    </lineage>
</organism>
<evidence type="ECO:0000256" key="1">
    <source>
        <dbReference type="SAM" id="MobiDB-lite"/>
    </source>
</evidence>
<accession>A0A160VIF2</accession>
<feature type="compositionally biased region" description="Basic and acidic residues" evidence="1">
    <location>
        <begin position="201"/>
        <end position="210"/>
    </location>
</feature>
<sequence>MARQRLVKLTIIFLLLTSAFFQPLTAKDKKVKKGSQDWYLQGPKKIWSEYDHKKYYDWREGIYRAMAIQNDDPQVLRRQKAIMNGNKITAEIWNYGSISSPGNKVTDIVWEGLGYGYEFGPFICAEVEITQNSHQDAYWKVSDTGDTTWYARLISDGLTSLGGEVSPDGTEFWGWEPLAWNDDFTIPYADPDSDQLPTSNDFDRDGDGKPDSWPAGWYNADLEEYVWPGALRQGSSNSDLEIFFVTDDRTNREFEYYPFPEDSSRKGLGLEIESRYYQWANPLAEDIIFLIYKVTNKSEIDLHEVTFGMWGDPHIGGPANWQDDLSYFDRNINMVYAWDEDGVSDVTGRAPGYFGYKFLESPGQPYDGFDNDNDGMVDESRSNGIDDDGDWDIEKHDIGIDGIPNTGDTGEDDGIPTAGDPFDPRQPGEPNFEWTDLDESDMVGLTGFASPPFTSQNRISNDHYVWENHLQAGEFDSANVDQAGDYIFIYSSGPMSLPAGEARRFSIALLVGQDYEDLTLNAITAQDIYEKNYQFAKPPDKPLVTAVPGDEQVVLYWDAEAETSYDLISESYDFEGYVVYRSIEPSFLDQQTITDANGSKFLFEPLKMATGSPARFDLVNDYSGLSTIPYGDRGVFYNLGSNTGLRHSFIDSNNVINGQTYYYAVVSYDHGDDSLGIAPSECSKTITLNPETNEVILDVNTKQIVPRVPSAGYVPGNINENFIEHVSGVATGTIVIEVIDPRAIEDENMFEVSFMESPTSYSVKDMKTVADELVAKLDQFVRLDYGNIDSLSFSLSDINGNNTYESGIDYELIPISGKIRAIPNGALLDGVTYLASYMYYGVVASSLLNMEESNPVFDGLKIYAQNQILALDETQMAWSAGSPTNWEPQVKPFNNIGTKMYPADYEVRFFDDIADSSARPNYGYVKAKFQVWETTAGLVPEQRKVIILELPPEDSLWTPGDRAVILQGDETSTTSWEFTFLEQAEGGIAPNSGDIYYIATTRPFTEGDKYQFTTSASLINNEQAINKLDNISVVPNPYVVTNVLEPLDRQNPRDRGPRRVYFNHLPKDCIIRIYTITGELVKTLAHHSSMDDGKEFWDLTTDDNFPISYGIYLFHVDAEDLGESIGRFAVIK</sequence>
<dbReference type="Gene3D" id="2.60.40.10">
    <property type="entry name" value="Immunoglobulins"/>
    <property type="match status" value="1"/>
</dbReference>
<dbReference type="InterPro" id="IPR013783">
    <property type="entry name" value="Ig-like_fold"/>
</dbReference>
<reference evidence="2" key="1">
    <citation type="submission" date="2015-10" db="EMBL/GenBank/DDBJ databases">
        <authorList>
            <person name="Gilbert D.G."/>
        </authorList>
    </citation>
    <scope>NUCLEOTIDE SEQUENCE</scope>
</reference>
<feature type="region of interest" description="Disordered" evidence="1">
    <location>
        <begin position="190"/>
        <end position="210"/>
    </location>
</feature>
<gene>
    <name evidence="2" type="ORF">MGWOODY_Mmi1103</name>
</gene>
<dbReference type="Gene3D" id="2.60.40.4070">
    <property type="match status" value="1"/>
</dbReference>
<evidence type="ECO:0000313" key="2">
    <source>
        <dbReference type="EMBL" id="CUV10575.1"/>
    </source>
</evidence>
<protein>
    <submittedName>
        <fullName evidence="2">Lipoprotein, putative</fullName>
    </submittedName>
</protein>
<dbReference type="AlphaFoldDB" id="A0A160VIF2"/>
<dbReference type="EMBL" id="FAXC01000444">
    <property type="protein sequence ID" value="CUV10575.1"/>
    <property type="molecule type" value="Genomic_DNA"/>
</dbReference>